<evidence type="ECO:0000256" key="1">
    <source>
        <dbReference type="SAM" id="MobiDB-lite"/>
    </source>
</evidence>
<protein>
    <submittedName>
        <fullName evidence="2">Uncharacterized protein</fullName>
    </submittedName>
</protein>
<proteinExistence type="predicted"/>
<sequence>MVGWKGGRSWTDEAWRLTKVGHARPPWQLEALPRAREGRPASLVPQAGGEPPLPPARGRALGWRGATNSEVETELLRLVKRASFERVWNDIPPYTVGYSPDHIAAILSLPKCPFDSGDNLDDVTDFDSYNSCESKFGEQLIKETGKHEITRQRAGGGEAVCVPESSTGGCRSRSHPASQGPRAQGFVRISLITKDHEISLGYGFSSKSVGW</sequence>
<organism evidence="2 3">
    <name type="scientific">Sesamum alatum</name>
    <dbReference type="NCBI Taxonomy" id="300844"/>
    <lineage>
        <taxon>Eukaryota</taxon>
        <taxon>Viridiplantae</taxon>
        <taxon>Streptophyta</taxon>
        <taxon>Embryophyta</taxon>
        <taxon>Tracheophyta</taxon>
        <taxon>Spermatophyta</taxon>
        <taxon>Magnoliopsida</taxon>
        <taxon>eudicotyledons</taxon>
        <taxon>Gunneridae</taxon>
        <taxon>Pentapetalae</taxon>
        <taxon>asterids</taxon>
        <taxon>lamiids</taxon>
        <taxon>Lamiales</taxon>
        <taxon>Pedaliaceae</taxon>
        <taxon>Sesamum</taxon>
    </lineage>
</organism>
<reference evidence="2" key="2">
    <citation type="journal article" date="2024" name="Plant">
        <title>Genomic evolution and insights into agronomic trait innovations of Sesamum species.</title>
        <authorList>
            <person name="Miao H."/>
            <person name="Wang L."/>
            <person name="Qu L."/>
            <person name="Liu H."/>
            <person name="Sun Y."/>
            <person name="Le M."/>
            <person name="Wang Q."/>
            <person name="Wei S."/>
            <person name="Zheng Y."/>
            <person name="Lin W."/>
            <person name="Duan Y."/>
            <person name="Cao H."/>
            <person name="Xiong S."/>
            <person name="Wang X."/>
            <person name="Wei L."/>
            <person name="Li C."/>
            <person name="Ma Q."/>
            <person name="Ju M."/>
            <person name="Zhao R."/>
            <person name="Li G."/>
            <person name="Mu C."/>
            <person name="Tian Q."/>
            <person name="Mei H."/>
            <person name="Zhang T."/>
            <person name="Gao T."/>
            <person name="Zhang H."/>
        </authorList>
    </citation>
    <scope>NUCLEOTIDE SEQUENCE</scope>
    <source>
        <strain evidence="2">3651</strain>
    </source>
</reference>
<dbReference type="EMBL" id="JACGWO010000001">
    <property type="protein sequence ID" value="KAK4438633.1"/>
    <property type="molecule type" value="Genomic_DNA"/>
</dbReference>
<accession>A0AAE2CXZ0</accession>
<evidence type="ECO:0000313" key="3">
    <source>
        <dbReference type="Proteomes" id="UP001293254"/>
    </source>
</evidence>
<dbReference type="AlphaFoldDB" id="A0AAE2CXZ0"/>
<reference evidence="2" key="1">
    <citation type="submission" date="2020-06" db="EMBL/GenBank/DDBJ databases">
        <authorList>
            <person name="Li T."/>
            <person name="Hu X."/>
            <person name="Zhang T."/>
            <person name="Song X."/>
            <person name="Zhang H."/>
            <person name="Dai N."/>
            <person name="Sheng W."/>
            <person name="Hou X."/>
            <person name="Wei L."/>
        </authorList>
    </citation>
    <scope>NUCLEOTIDE SEQUENCE</scope>
    <source>
        <strain evidence="2">3651</strain>
        <tissue evidence="2">Leaf</tissue>
    </source>
</reference>
<dbReference type="Proteomes" id="UP001293254">
    <property type="component" value="Unassembled WGS sequence"/>
</dbReference>
<name>A0AAE2CXZ0_9LAMI</name>
<keyword evidence="3" id="KW-1185">Reference proteome</keyword>
<comment type="caution">
    <text evidence="2">The sequence shown here is derived from an EMBL/GenBank/DDBJ whole genome shotgun (WGS) entry which is preliminary data.</text>
</comment>
<evidence type="ECO:0000313" key="2">
    <source>
        <dbReference type="EMBL" id="KAK4438633.1"/>
    </source>
</evidence>
<gene>
    <name evidence="2" type="ORF">Salat_0197800</name>
</gene>
<feature type="region of interest" description="Disordered" evidence="1">
    <location>
        <begin position="36"/>
        <end position="55"/>
    </location>
</feature>